<comment type="caution">
    <text evidence="1">The sequence shown here is derived from an EMBL/GenBank/DDBJ whole genome shotgun (WGS) entry which is preliminary data.</text>
</comment>
<proteinExistence type="predicted"/>
<evidence type="ECO:0008006" key="3">
    <source>
        <dbReference type="Google" id="ProtNLM"/>
    </source>
</evidence>
<protein>
    <recommendedName>
        <fullName evidence="3">Disintegrin domain-containing protein</fullName>
    </recommendedName>
</protein>
<accession>A0A4V6WQJ0</accession>
<dbReference type="AlphaFoldDB" id="A0A4V6WQJ0"/>
<organism evidence="1 2">
    <name type="scientific">Polyangium fumosum</name>
    <dbReference type="NCBI Taxonomy" id="889272"/>
    <lineage>
        <taxon>Bacteria</taxon>
        <taxon>Pseudomonadati</taxon>
        <taxon>Myxococcota</taxon>
        <taxon>Polyangia</taxon>
        <taxon>Polyangiales</taxon>
        <taxon>Polyangiaceae</taxon>
        <taxon>Polyangium</taxon>
    </lineage>
</organism>
<reference evidence="1 2" key="1">
    <citation type="submission" date="2019-04" db="EMBL/GenBank/DDBJ databases">
        <authorList>
            <person name="Li Y."/>
            <person name="Wang J."/>
        </authorList>
    </citation>
    <scope>NUCLEOTIDE SEQUENCE [LARGE SCALE GENOMIC DNA]</scope>
    <source>
        <strain evidence="1 2">DSM 14668</strain>
    </source>
</reference>
<gene>
    <name evidence="1" type="ORF">E8A74_44885</name>
</gene>
<evidence type="ECO:0000313" key="2">
    <source>
        <dbReference type="Proteomes" id="UP000309215"/>
    </source>
</evidence>
<sequence>MHCGEEPKAQGAPSSNEVAGDCKQHTCDAAGSEQVTDEALGTACGDATASCANGVANQPDTCDDAGTCQANDNVACAPYACSANACATTCAADADCAAGNYCNASGMCAPKVANGASCAAANACQSGFCADGVCCNTACNGLCLACDGAGTAGTCTPVAAGTPDPACGAGEACSDATTCLKIAGTPCGLPDECISNVCTAGECAP</sequence>
<name>A0A4V6WQJ0_9BACT</name>
<dbReference type="Proteomes" id="UP000309215">
    <property type="component" value="Unassembled WGS sequence"/>
</dbReference>
<dbReference type="EMBL" id="SSMQ01000084">
    <property type="protein sequence ID" value="TKC97043.1"/>
    <property type="molecule type" value="Genomic_DNA"/>
</dbReference>
<keyword evidence="2" id="KW-1185">Reference proteome</keyword>
<evidence type="ECO:0000313" key="1">
    <source>
        <dbReference type="EMBL" id="TKC97043.1"/>
    </source>
</evidence>